<feature type="region of interest" description="Disordered" evidence="1">
    <location>
        <begin position="124"/>
        <end position="159"/>
    </location>
</feature>
<gene>
    <name evidence="2" type="ORF">NDU88_004041</name>
</gene>
<proteinExistence type="predicted"/>
<name>A0AAV7TRG1_PLEWA</name>
<evidence type="ECO:0000313" key="3">
    <source>
        <dbReference type="Proteomes" id="UP001066276"/>
    </source>
</evidence>
<accession>A0AAV7TRG1</accession>
<dbReference type="Proteomes" id="UP001066276">
    <property type="component" value="Chromosome 3_2"/>
</dbReference>
<sequence length="198" mass="20993">MRCLSGGVCNWVCHPHAWPGSSHEKHTLPPRASVGLSRSPEAQALSPRRRRPSLPGTQVSGVDSSARVRASPGVQASRSAPPAAPTRQRHLAFSSSSAQAWPPLGVYVRPLILAPSSAPAPVPLGAPPPLSPTCAKNRGRSPRSHHPSSQRCSRFSSVSVPRLKESIRSYTTNPKSVCQSLGHLGVLQGLPHSKPFAE</sequence>
<evidence type="ECO:0000313" key="2">
    <source>
        <dbReference type="EMBL" id="KAJ1178799.1"/>
    </source>
</evidence>
<dbReference type="EMBL" id="JANPWB010000006">
    <property type="protein sequence ID" value="KAJ1178799.1"/>
    <property type="molecule type" value="Genomic_DNA"/>
</dbReference>
<feature type="region of interest" description="Disordered" evidence="1">
    <location>
        <begin position="20"/>
        <end position="91"/>
    </location>
</feature>
<organism evidence="2 3">
    <name type="scientific">Pleurodeles waltl</name>
    <name type="common">Iberian ribbed newt</name>
    <dbReference type="NCBI Taxonomy" id="8319"/>
    <lineage>
        <taxon>Eukaryota</taxon>
        <taxon>Metazoa</taxon>
        <taxon>Chordata</taxon>
        <taxon>Craniata</taxon>
        <taxon>Vertebrata</taxon>
        <taxon>Euteleostomi</taxon>
        <taxon>Amphibia</taxon>
        <taxon>Batrachia</taxon>
        <taxon>Caudata</taxon>
        <taxon>Salamandroidea</taxon>
        <taxon>Salamandridae</taxon>
        <taxon>Pleurodelinae</taxon>
        <taxon>Pleurodeles</taxon>
    </lineage>
</organism>
<reference evidence="2" key="1">
    <citation type="journal article" date="2022" name="bioRxiv">
        <title>Sequencing and chromosome-scale assembly of the giantPleurodeles waltlgenome.</title>
        <authorList>
            <person name="Brown T."/>
            <person name="Elewa A."/>
            <person name="Iarovenko S."/>
            <person name="Subramanian E."/>
            <person name="Araus A.J."/>
            <person name="Petzold A."/>
            <person name="Susuki M."/>
            <person name="Suzuki K.-i.T."/>
            <person name="Hayashi T."/>
            <person name="Toyoda A."/>
            <person name="Oliveira C."/>
            <person name="Osipova E."/>
            <person name="Leigh N.D."/>
            <person name="Simon A."/>
            <person name="Yun M.H."/>
        </authorList>
    </citation>
    <scope>NUCLEOTIDE SEQUENCE</scope>
    <source>
        <strain evidence="2">20211129_DDA</strain>
        <tissue evidence="2">Liver</tissue>
    </source>
</reference>
<keyword evidence="3" id="KW-1185">Reference proteome</keyword>
<feature type="compositionally biased region" description="Basic residues" evidence="1">
    <location>
        <begin position="137"/>
        <end position="148"/>
    </location>
</feature>
<dbReference type="AlphaFoldDB" id="A0AAV7TRG1"/>
<comment type="caution">
    <text evidence="2">The sequence shown here is derived from an EMBL/GenBank/DDBJ whole genome shotgun (WGS) entry which is preliminary data.</text>
</comment>
<protein>
    <submittedName>
        <fullName evidence="2">Uncharacterized protein</fullName>
    </submittedName>
</protein>
<evidence type="ECO:0000256" key="1">
    <source>
        <dbReference type="SAM" id="MobiDB-lite"/>
    </source>
</evidence>
<feature type="compositionally biased region" description="Low complexity" evidence="1">
    <location>
        <begin position="149"/>
        <end position="159"/>
    </location>
</feature>